<dbReference type="InterPro" id="IPR050266">
    <property type="entry name" value="AB_hydrolase_sf"/>
</dbReference>
<proteinExistence type="predicted"/>
<dbReference type="RefSeq" id="WP_109675411.1">
    <property type="nucleotide sequence ID" value="NZ_QGDT01000008.1"/>
</dbReference>
<feature type="domain" description="Serine hydrolase" evidence="2">
    <location>
        <begin position="205"/>
        <end position="281"/>
    </location>
</feature>
<dbReference type="Pfam" id="PF00561">
    <property type="entry name" value="Abhydrolase_1"/>
    <property type="match status" value="1"/>
</dbReference>
<evidence type="ECO:0000259" key="2">
    <source>
        <dbReference type="Pfam" id="PF03959"/>
    </source>
</evidence>
<dbReference type="Proteomes" id="UP000245880">
    <property type="component" value="Unassembled WGS sequence"/>
</dbReference>
<dbReference type="SUPFAM" id="SSF53474">
    <property type="entry name" value="alpha/beta-Hydrolases"/>
    <property type="match status" value="1"/>
</dbReference>
<feature type="domain" description="AB hydrolase-1" evidence="1">
    <location>
        <begin position="77"/>
        <end position="197"/>
    </location>
</feature>
<dbReference type="InterPro" id="IPR000073">
    <property type="entry name" value="AB_hydrolase_1"/>
</dbReference>
<reference evidence="3 4" key="1">
    <citation type="submission" date="2018-03" db="EMBL/GenBank/DDBJ databases">
        <title>Genomic Encyclopedia of Archaeal and Bacterial Type Strains, Phase II (KMG-II): from individual species to whole genera.</title>
        <authorList>
            <person name="Goeker M."/>
        </authorList>
    </citation>
    <scope>NUCLEOTIDE SEQUENCE [LARGE SCALE GENOMIC DNA]</scope>
    <source>
        <strain evidence="3 4">DSM 100346</strain>
    </source>
</reference>
<evidence type="ECO:0000313" key="3">
    <source>
        <dbReference type="EMBL" id="PWJ57140.1"/>
    </source>
</evidence>
<gene>
    <name evidence="3" type="ORF">CLV98_10860</name>
</gene>
<protein>
    <submittedName>
        <fullName evidence="3">Pimeloyl-ACP methyl ester carboxylesterase</fullName>
    </submittedName>
</protein>
<dbReference type="InterPro" id="IPR029058">
    <property type="entry name" value="AB_hydrolase_fold"/>
</dbReference>
<name>A0A316AJV4_9BACT</name>
<dbReference type="OrthoDB" id="1224630at2"/>
<dbReference type="PANTHER" id="PTHR43798:SF33">
    <property type="entry name" value="HYDROLASE, PUTATIVE (AFU_ORTHOLOGUE AFUA_2G14860)-RELATED"/>
    <property type="match status" value="1"/>
</dbReference>
<sequence length="290" mass="32974">MNSSPGKKTSPRLWIRISLAGLLVSWLLVAQSCMRFRSNEKEVRTYFKEKQVPVESIHFTVQDQPLHYLKTGQEGLPTLFFVHGSPGSTDAFQSYLSDSSLLRRFRMIAIDRPGFGYSNFGKPQHLETQAHFIAQIIKKEANGAPIHLVGHSIGGPVIVQLAQNDPTLFASLTILAGSISPKDEPRELWRYPLAYFPLKYLLPGAFRPSNQEIVFFKKDLYQLDKGYDRLTMPVTFIHGDADNFVTVNNVAYGLSKLKHNPHVEKMIIHDADHFIPWKHKEVIVKHLLTL</sequence>
<dbReference type="InterPro" id="IPR005645">
    <property type="entry name" value="FSH-like_dom"/>
</dbReference>
<evidence type="ECO:0000313" key="4">
    <source>
        <dbReference type="Proteomes" id="UP000245880"/>
    </source>
</evidence>
<dbReference type="PROSITE" id="PS51257">
    <property type="entry name" value="PROKAR_LIPOPROTEIN"/>
    <property type="match status" value="1"/>
</dbReference>
<dbReference type="EMBL" id="QGDT01000008">
    <property type="protein sequence ID" value="PWJ57140.1"/>
    <property type="molecule type" value="Genomic_DNA"/>
</dbReference>
<comment type="caution">
    <text evidence="3">The sequence shown here is derived from an EMBL/GenBank/DDBJ whole genome shotgun (WGS) entry which is preliminary data.</text>
</comment>
<dbReference type="PRINTS" id="PR00111">
    <property type="entry name" value="ABHYDROLASE"/>
</dbReference>
<organism evidence="3 4">
    <name type="scientific">Dyadobacter jejuensis</name>
    <dbReference type="NCBI Taxonomy" id="1082580"/>
    <lineage>
        <taxon>Bacteria</taxon>
        <taxon>Pseudomonadati</taxon>
        <taxon>Bacteroidota</taxon>
        <taxon>Cytophagia</taxon>
        <taxon>Cytophagales</taxon>
        <taxon>Spirosomataceae</taxon>
        <taxon>Dyadobacter</taxon>
    </lineage>
</organism>
<dbReference type="Gene3D" id="3.40.50.1820">
    <property type="entry name" value="alpha/beta hydrolase"/>
    <property type="match status" value="1"/>
</dbReference>
<dbReference type="Pfam" id="PF03959">
    <property type="entry name" value="FSH1"/>
    <property type="match status" value="1"/>
</dbReference>
<dbReference type="GO" id="GO:0016020">
    <property type="term" value="C:membrane"/>
    <property type="evidence" value="ECO:0007669"/>
    <property type="project" value="TreeGrafter"/>
</dbReference>
<keyword evidence="4" id="KW-1185">Reference proteome</keyword>
<dbReference type="PANTHER" id="PTHR43798">
    <property type="entry name" value="MONOACYLGLYCEROL LIPASE"/>
    <property type="match status" value="1"/>
</dbReference>
<accession>A0A316AJV4</accession>
<evidence type="ECO:0000259" key="1">
    <source>
        <dbReference type="Pfam" id="PF00561"/>
    </source>
</evidence>
<dbReference type="AlphaFoldDB" id="A0A316AJV4"/>